<keyword evidence="2" id="KW-1185">Reference proteome</keyword>
<proteinExistence type="predicted"/>
<sequence length="167" mass="18980">MPPVISGRFTAEINEPFVVFLIGMRINKFFAVSKWLPTVRAMSPMLQTLYQYPEKGFLGGESFAYWRGVGFIQYWRSFEDLENFARNPSEPHLKAWQRFNRSVGSDGSVGIWHETYLVEPGKYEAIYSNMPVFGLAAATKYVPAMGRKETARRRLGGDNDPAVPSVD</sequence>
<accession>A0ABR8BBH6</accession>
<name>A0ABR8BBH6_9NOSO</name>
<dbReference type="EMBL" id="JACJQL010000005">
    <property type="protein sequence ID" value="MBD2250874.1"/>
    <property type="molecule type" value="Genomic_DNA"/>
</dbReference>
<dbReference type="Pfam" id="PF13826">
    <property type="entry name" value="Monooxy_af470-like"/>
    <property type="match status" value="1"/>
</dbReference>
<evidence type="ECO:0000313" key="1">
    <source>
        <dbReference type="EMBL" id="MBD2250874.1"/>
    </source>
</evidence>
<organism evidence="1 2">
    <name type="scientific">Nostoc parmelioides FACHB-3921</name>
    <dbReference type="NCBI Taxonomy" id="2692909"/>
    <lineage>
        <taxon>Bacteria</taxon>
        <taxon>Bacillati</taxon>
        <taxon>Cyanobacteriota</taxon>
        <taxon>Cyanophyceae</taxon>
        <taxon>Nostocales</taxon>
        <taxon>Nostocaceae</taxon>
        <taxon>Nostoc</taxon>
    </lineage>
</organism>
<dbReference type="RefSeq" id="WP_190566211.1">
    <property type="nucleotide sequence ID" value="NZ_JACJQL010000005.1"/>
</dbReference>
<dbReference type="Proteomes" id="UP000621307">
    <property type="component" value="Unassembled WGS sequence"/>
</dbReference>
<reference evidence="1 2" key="1">
    <citation type="journal article" date="2020" name="ISME J.">
        <title>Comparative genomics reveals insights into cyanobacterial evolution and habitat adaptation.</title>
        <authorList>
            <person name="Chen M.Y."/>
            <person name="Teng W.K."/>
            <person name="Zhao L."/>
            <person name="Hu C.X."/>
            <person name="Zhou Y.K."/>
            <person name="Han B.P."/>
            <person name="Song L.R."/>
            <person name="Shu W.S."/>
        </authorList>
    </citation>
    <scope>NUCLEOTIDE SEQUENCE [LARGE SCALE GENOMIC DNA]</scope>
    <source>
        <strain evidence="1 2">FACHB-3921</strain>
    </source>
</reference>
<gene>
    <name evidence="1" type="ORF">H6G14_06060</name>
</gene>
<comment type="caution">
    <text evidence="1">The sequence shown here is derived from an EMBL/GenBank/DDBJ whole genome shotgun (WGS) entry which is preliminary data.</text>
</comment>
<dbReference type="InterPro" id="IPR025444">
    <property type="entry name" value="Monooxy_af470"/>
</dbReference>
<evidence type="ECO:0000313" key="2">
    <source>
        <dbReference type="Proteomes" id="UP000621307"/>
    </source>
</evidence>
<protein>
    <submittedName>
        <fullName evidence="1">DUF4188 domain-containing protein</fullName>
    </submittedName>
</protein>